<accession>A6HMR3</accession>
<sequence length="40" mass="4552">MKLRVIDWGHRNECEDSTTGNEASNPTIIESLSLIQELNH</sequence>
<evidence type="ECO:0000313" key="2">
    <source>
        <dbReference type="Proteomes" id="UP000234681"/>
    </source>
</evidence>
<reference evidence="2" key="1">
    <citation type="submission" date="2005-09" db="EMBL/GenBank/DDBJ databases">
        <authorList>
            <person name="Mural R.J."/>
            <person name="Li P.W."/>
            <person name="Adams M.D."/>
            <person name="Amanatides P.G."/>
            <person name="Baden-Tillson H."/>
            <person name="Barnstead M."/>
            <person name="Chin S.H."/>
            <person name="Dew I."/>
            <person name="Evans C.A."/>
            <person name="Ferriera S."/>
            <person name="Flanigan M."/>
            <person name="Fosler C."/>
            <person name="Glodek A."/>
            <person name="Gu Z."/>
            <person name="Holt R.A."/>
            <person name="Jennings D."/>
            <person name="Kraft C.L."/>
            <person name="Lu F."/>
            <person name="Nguyen T."/>
            <person name="Nusskern D.R."/>
            <person name="Pfannkoch C.M."/>
            <person name="Sitter C."/>
            <person name="Sutton G.G."/>
            <person name="Venter J.C."/>
            <person name="Wang Z."/>
            <person name="Woodage T."/>
            <person name="Zheng X.H."/>
            <person name="Zhong F."/>
        </authorList>
    </citation>
    <scope>NUCLEOTIDE SEQUENCE [LARGE SCALE GENOMIC DNA]</scope>
    <source>
        <strain>BN</strain>
        <strain evidence="2">Sprague-Dawley</strain>
    </source>
</reference>
<dbReference type="EMBL" id="CH473949">
    <property type="protein sequence ID" value="EDL79314.1"/>
    <property type="molecule type" value="Genomic_DNA"/>
</dbReference>
<name>A6HMR3_RAT</name>
<protein>
    <submittedName>
        <fullName evidence="1">RCG26414</fullName>
    </submittedName>
</protein>
<gene>
    <name evidence="1" type="ORF">rCG_26414</name>
</gene>
<proteinExistence type="predicted"/>
<dbReference type="Proteomes" id="UP000234681">
    <property type="component" value="Chromosome 3"/>
</dbReference>
<evidence type="ECO:0000313" key="1">
    <source>
        <dbReference type="EMBL" id="EDL79314.1"/>
    </source>
</evidence>
<organism evidence="1 2">
    <name type="scientific">Rattus norvegicus</name>
    <name type="common">Rat</name>
    <dbReference type="NCBI Taxonomy" id="10116"/>
    <lineage>
        <taxon>Eukaryota</taxon>
        <taxon>Metazoa</taxon>
        <taxon>Chordata</taxon>
        <taxon>Craniata</taxon>
        <taxon>Vertebrata</taxon>
        <taxon>Euteleostomi</taxon>
        <taxon>Mammalia</taxon>
        <taxon>Eutheria</taxon>
        <taxon>Euarchontoglires</taxon>
        <taxon>Glires</taxon>
        <taxon>Rodentia</taxon>
        <taxon>Myomorpha</taxon>
        <taxon>Muroidea</taxon>
        <taxon>Muridae</taxon>
        <taxon>Murinae</taxon>
        <taxon>Rattus</taxon>
    </lineage>
</organism>
<dbReference type="AlphaFoldDB" id="A6HMR3"/>